<dbReference type="Proteomes" id="UP000308549">
    <property type="component" value="Unassembled WGS sequence"/>
</dbReference>
<feature type="region of interest" description="Disordered" evidence="8">
    <location>
        <begin position="655"/>
        <end position="714"/>
    </location>
</feature>
<feature type="compositionally biased region" description="Basic residues" evidence="8">
    <location>
        <begin position="1"/>
        <end position="12"/>
    </location>
</feature>
<proteinExistence type="inferred from homology"/>
<feature type="transmembrane region" description="Helical" evidence="9">
    <location>
        <begin position="959"/>
        <end position="986"/>
    </location>
</feature>
<evidence type="ECO:0000259" key="11">
    <source>
        <dbReference type="PROSITE" id="PS50929"/>
    </source>
</evidence>
<dbReference type="FunFam" id="3.40.50.300:FF:000251">
    <property type="entry name" value="ABC transporter B family member 19"/>
    <property type="match status" value="1"/>
</dbReference>
<sequence length="1305" mass="141420">MNVLKRLKKRNSKGSTSKSSESNSEATKEPSEDDYAKAGLSEAQAKILKDQTGYPNNAKATMFSAYRYASAPELALIAVSAICSIASGVVMPLMIIVFGQLVGDLTTNSAANLGSAVSGNSASTQNILYFVYLAIGSFVLEWIATTGWQHTGRRIARKVREQYLYALFKQNIGFFDNFGAGKMTSHITADMNAIQEAISEKVGMTLTTVATLIGAFIVGYVYYWQLALILSSSLLAILLFLGLVSVPMQSSGKKAGEGSSEAATVAEEAFSAVKTVLALNMQERMKDRYAKPTHTAEYWSQRSKSYTGFMLAIMMCIINLMYGLAFWEGGRLQGSGSADIAPILITLLAIMTGSFSVVMIAPNFQAFNTGTTAAATIFRTIDRPSPIDSSDKEGRDASQIKGEIDFQDVRHVYPSRVTTNALTNFNLRVPAGKTTALVGPSGGGKSTVVGLLQRFYSIAEGCITIDDVPITEYNLGSLRRQISVVSQEPILFSLSVRDNIAFGLSDVQREKLTEEQVTDAVVQAAKQAYAHDFVSKLPQGYETAVGERGVLLSGGQRQRIAIARALVSNPKILLFDEATSALDTESERYVQAAIQEASRHRTTIMIAHRLSTIRDVDSIAVVLNGQVCEQGTHSELLAQGGGMYRKLVNAQALVKDTTTSREEPDLEKVADTTATETQSLSRSQSRESETLRRVSTTRSAADVEKGEDTPKPTPAERKYSWWDIIRFLYHYNREEKWLLLGGCALSAITGMVQPVSAVFFAKSIFALVIPQRIDLQVNFWAAMYLMAGFVALFALAGRAVAFGVASAKLTSRLRTTIFRFTLRQEAEWFDTPDHSAGALSSMLSTEPENAAGISGATLGTLIDGAVTLFGGMILALAIGWKLALVCISVVPVILVSGFARVALLARFQTMAKKTFEESAASASEYISGVRTVAALSKEMTVWHQYREQLVDAERKSMKWVILSSMFFALSQASQYLIFALLFWYGGRLIGSGEYGPQQFFICIAAVIFGAQSAAQFFGFGPDITKTKIAAERLLKLLSDDSTEEEPSKASGDTLKGHVQLKNVCFSYPGRPATVLDHLSLDIAAGSFVALVGHSGCGKSTVISLASRLYHPTSGSITVDGINLDDLDSYTLRTQLSVVAQEPVLFSGTIRENLLMGLPLHEDVSEERIAKACQDANIESLISSLPEGYNTALGNKGVQLSGGQRQRIAIARTLLRNPKILLLDEATSALDSESEHLVQQALDRASEGRTTISVAHRLSTIQKADKIFVIEAGKLVESGTHAELLQRKGVYSQFVKEQDLGSGDGS</sequence>
<dbReference type="GO" id="GO:0015421">
    <property type="term" value="F:ABC-type oligopeptide transporter activity"/>
    <property type="evidence" value="ECO:0007669"/>
    <property type="project" value="TreeGrafter"/>
</dbReference>
<dbReference type="SMART" id="SM00382">
    <property type="entry name" value="AAA"/>
    <property type="match status" value="2"/>
</dbReference>
<keyword evidence="5" id="KW-0067">ATP-binding</keyword>
<dbReference type="PROSITE" id="PS50893">
    <property type="entry name" value="ABC_TRANSPORTER_2"/>
    <property type="match status" value="2"/>
</dbReference>
<feature type="domain" description="ABC transmembrane type-1" evidence="11">
    <location>
        <begin position="78"/>
        <end position="369"/>
    </location>
</feature>
<comment type="similarity">
    <text evidence="2">Belongs to the ABC transporter superfamily. ABCB family. Multidrug resistance exporter (TC 3.A.1.201) subfamily.</text>
</comment>
<feature type="transmembrane region" description="Helical" evidence="9">
    <location>
        <begin position="998"/>
        <end position="1019"/>
    </location>
</feature>
<feature type="compositionally biased region" description="Basic and acidic residues" evidence="8">
    <location>
        <begin position="658"/>
        <end position="670"/>
    </location>
</feature>
<comment type="caution">
    <text evidence="12">The sequence shown here is derived from an EMBL/GenBank/DDBJ whole genome shotgun (WGS) entry which is preliminary data.</text>
</comment>
<name>A0A4U0TMY8_9PEZI</name>
<feature type="compositionally biased region" description="Low complexity" evidence="8">
    <location>
        <begin position="13"/>
        <end position="25"/>
    </location>
</feature>
<dbReference type="Pfam" id="PF00664">
    <property type="entry name" value="ABC_membrane"/>
    <property type="match status" value="2"/>
</dbReference>
<feature type="region of interest" description="Disordered" evidence="8">
    <location>
        <begin position="1"/>
        <end position="36"/>
    </location>
</feature>
<dbReference type="PANTHER" id="PTHR43394:SF1">
    <property type="entry name" value="ATP-BINDING CASSETTE SUB-FAMILY B MEMBER 10, MITOCHONDRIAL"/>
    <property type="match status" value="1"/>
</dbReference>
<dbReference type="SUPFAM" id="SSF90123">
    <property type="entry name" value="ABC transporter transmembrane region"/>
    <property type="match status" value="2"/>
</dbReference>
<comment type="subcellular location">
    <subcellularLocation>
        <location evidence="1">Membrane</location>
        <topology evidence="1">Multi-pass membrane protein</topology>
    </subcellularLocation>
</comment>
<reference evidence="12 13" key="1">
    <citation type="submission" date="2017-03" db="EMBL/GenBank/DDBJ databases">
        <title>Genomes of endolithic fungi from Antarctica.</title>
        <authorList>
            <person name="Coleine C."/>
            <person name="Masonjones S."/>
            <person name="Stajich J.E."/>
        </authorList>
    </citation>
    <scope>NUCLEOTIDE SEQUENCE [LARGE SCALE GENOMIC DNA]</scope>
    <source>
        <strain evidence="12 13">CCFEE 6315</strain>
    </source>
</reference>
<feature type="compositionally biased region" description="Basic and acidic residues" evidence="8">
    <location>
        <begin position="26"/>
        <end position="36"/>
    </location>
</feature>
<dbReference type="InterPro" id="IPR036640">
    <property type="entry name" value="ABC1_TM_sf"/>
</dbReference>
<dbReference type="PROSITE" id="PS00211">
    <property type="entry name" value="ABC_TRANSPORTER_1"/>
    <property type="match status" value="2"/>
</dbReference>
<dbReference type="EMBL" id="NAJL01000061">
    <property type="protein sequence ID" value="TKA23095.1"/>
    <property type="molecule type" value="Genomic_DNA"/>
</dbReference>
<evidence type="ECO:0000256" key="3">
    <source>
        <dbReference type="ARBA" id="ARBA00022692"/>
    </source>
</evidence>
<evidence type="ECO:0000256" key="7">
    <source>
        <dbReference type="ARBA" id="ARBA00023136"/>
    </source>
</evidence>
<feature type="transmembrane region" description="Helical" evidence="9">
    <location>
        <begin position="781"/>
        <end position="805"/>
    </location>
</feature>
<dbReference type="SUPFAM" id="SSF52540">
    <property type="entry name" value="P-loop containing nucleoside triphosphate hydrolases"/>
    <property type="match status" value="2"/>
</dbReference>
<gene>
    <name evidence="12" type="ORF">B0A50_07412</name>
</gene>
<dbReference type="InterPro" id="IPR039421">
    <property type="entry name" value="Type_1_exporter"/>
</dbReference>
<feature type="transmembrane region" description="Helical" evidence="9">
    <location>
        <begin position="202"/>
        <end position="222"/>
    </location>
</feature>
<dbReference type="GO" id="GO:0005743">
    <property type="term" value="C:mitochondrial inner membrane"/>
    <property type="evidence" value="ECO:0007669"/>
    <property type="project" value="TreeGrafter"/>
</dbReference>
<evidence type="ECO:0000313" key="13">
    <source>
        <dbReference type="Proteomes" id="UP000308549"/>
    </source>
</evidence>
<dbReference type="Pfam" id="PF00005">
    <property type="entry name" value="ABC_tran"/>
    <property type="match status" value="2"/>
</dbReference>
<evidence type="ECO:0000256" key="4">
    <source>
        <dbReference type="ARBA" id="ARBA00022741"/>
    </source>
</evidence>
<feature type="domain" description="ABC transporter" evidence="10">
    <location>
        <begin position="1058"/>
        <end position="1296"/>
    </location>
</feature>
<dbReference type="PANTHER" id="PTHR43394">
    <property type="entry name" value="ATP-DEPENDENT PERMEASE MDL1, MITOCHONDRIAL"/>
    <property type="match status" value="1"/>
</dbReference>
<feature type="transmembrane region" description="Helical" evidence="9">
    <location>
        <begin position="340"/>
        <end position="361"/>
    </location>
</feature>
<dbReference type="GO" id="GO:0005524">
    <property type="term" value="F:ATP binding"/>
    <property type="evidence" value="ECO:0007669"/>
    <property type="project" value="UniProtKB-KW"/>
</dbReference>
<dbReference type="GO" id="GO:0090374">
    <property type="term" value="P:oligopeptide export from mitochondrion"/>
    <property type="evidence" value="ECO:0007669"/>
    <property type="project" value="TreeGrafter"/>
</dbReference>
<evidence type="ECO:0000256" key="2">
    <source>
        <dbReference type="ARBA" id="ARBA00007577"/>
    </source>
</evidence>
<dbReference type="Gene3D" id="1.20.1560.10">
    <property type="entry name" value="ABC transporter type 1, transmembrane domain"/>
    <property type="match status" value="1"/>
</dbReference>
<keyword evidence="6 9" id="KW-1133">Transmembrane helix</keyword>
<dbReference type="InterPro" id="IPR003593">
    <property type="entry name" value="AAA+_ATPase"/>
</dbReference>
<feature type="domain" description="ABC transporter" evidence="10">
    <location>
        <begin position="404"/>
        <end position="649"/>
    </location>
</feature>
<feature type="domain" description="ABC transmembrane type-1" evidence="11">
    <location>
        <begin position="740"/>
        <end position="1025"/>
    </location>
</feature>
<feature type="compositionally biased region" description="Basic and acidic residues" evidence="8">
    <location>
        <begin position="701"/>
        <end position="714"/>
    </location>
</feature>
<evidence type="ECO:0000256" key="1">
    <source>
        <dbReference type="ARBA" id="ARBA00004141"/>
    </source>
</evidence>
<dbReference type="InterPro" id="IPR017871">
    <property type="entry name" value="ABC_transporter-like_CS"/>
</dbReference>
<dbReference type="CDD" id="cd03249">
    <property type="entry name" value="ABC_MTABC3_MDL1_MDL2"/>
    <property type="match status" value="2"/>
</dbReference>
<dbReference type="InterPro" id="IPR003439">
    <property type="entry name" value="ABC_transporter-like_ATP-bd"/>
</dbReference>
<dbReference type="CDD" id="cd18577">
    <property type="entry name" value="ABC_6TM_Pgp_ABCB1_D1_like"/>
    <property type="match status" value="1"/>
</dbReference>
<feature type="transmembrane region" description="Helical" evidence="9">
    <location>
        <begin position="228"/>
        <end position="246"/>
    </location>
</feature>
<keyword evidence="13" id="KW-1185">Reference proteome</keyword>
<dbReference type="InterPro" id="IPR027417">
    <property type="entry name" value="P-loop_NTPase"/>
</dbReference>
<dbReference type="CDD" id="cd18578">
    <property type="entry name" value="ABC_6TM_Pgp_ABCB1_D2_like"/>
    <property type="match status" value="1"/>
</dbReference>
<evidence type="ECO:0000256" key="8">
    <source>
        <dbReference type="SAM" id="MobiDB-lite"/>
    </source>
</evidence>
<dbReference type="Gene3D" id="3.40.50.300">
    <property type="entry name" value="P-loop containing nucleotide triphosphate hydrolases"/>
    <property type="match status" value="2"/>
</dbReference>
<feature type="transmembrane region" description="Helical" evidence="9">
    <location>
        <begin position="882"/>
        <end position="903"/>
    </location>
</feature>
<keyword evidence="7 9" id="KW-0472">Membrane</keyword>
<evidence type="ECO:0000256" key="9">
    <source>
        <dbReference type="SAM" id="Phobius"/>
    </source>
</evidence>
<feature type="transmembrane region" description="Helical" evidence="9">
    <location>
        <begin position="737"/>
        <end position="761"/>
    </location>
</feature>
<feature type="transmembrane region" description="Helical" evidence="9">
    <location>
        <begin position="127"/>
        <end position="148"/>
    </location>
</feature>
<keyword evidence="4" id="KW-0547">Nucleotide-binding</keyword>
<dbReference type="GO" id="GO:0016887">
    <property type="term" value="F:ATP hydrolysis activity"/>
    <property type="evidence" value="ECO:0007669"/>
    <property type="project" value="InterPro"/>
</dbReference>
<keyword evidence="3 9" id="KW-0812">Transmembrane</keyword>
<feature type="transmembrane region" description="Helical" evidence="9">
    <location>
        <begin position="850"/>
        <end position="876"/>
    </location>
</feature>
<evidence type="ECO:0000256" key="5">
    <source>
        <dbReference type="ARBA" id="ARBA00022840"/>
    </source>
</evidence>
<protein>
    <submittedName>
        <fullName evidence="12">Uncharacterized protein</fullName>
    </submittedName>
</protein>
<organism evidence="12 13">
    <name type="scientific">Salinomyces thailandicus</name>
    <dbReference type="NCBI Taxonomy" id="706561"/>
    <lineage>
        <taxon>Eukaryota</taxon>
        <taxon>Fungi</taxon>
        <taxon>Dikarya</taxon>
        <taxon>Ascomycota</taxon>
        <taxon>Pezizomycotina</taxon>
        <taxon>Dothideomycetes</taxon>
        <taxon>Dothideomycetidae</taxon>
        <taxon>Mycosphaerellales</taxon>
        <taxon>Teratosphaeriaceae</taxon>
        <taxon>Salinomyces</taxon>
    </lineage>
</organism>
<dbReference type="PROSITE" id="PS50929">
    <property type="entry name" value="ABC_TM1F"/>
    <property type="match status" value="2"/>
</dbReference>
<dbReference type="OrthoDB" id="6500128at2759"/>
<evidence type="ECO:0000313" key="12">
    <source>
        <dbReference type="EMBL" id="TKA23095.1"/>
    </source>
</evidence>
<evidence type="ECO:0000259" key="10">
    <source>
        <dbReference type="PROSITE" id="PS50893"/>
    </source>
</evidence>
<feature type="transmembrane region" description="Helical" evidence="9">
    <location>
        <begin position="74"/>
        <end position="98"/>
    </location>
</feature>
<dbReference type="FunFam" id="3.40.50.300:FF:000913">
    <property type="entry name" value="ABC multidrug transporter SitT"/>
    <property type="match status" value="1"/>
</dbReference>
<accession>A0A4U0TMY8</accession>
<dbReference type="InterPro" id="IPR011527">
    <property type="entry name" value="ABC1_TM_dom"/>
</dbReference>
<evidence type="ECO:0000256" key="6">
    <source>
        <dbReference type="ARBA" id="ARBA00022989"/>
    </source>
</evidence>
<feature type="transmembrane region" description="Helical" evidence="9">
    <location>
        <begin position="309"/>
        <end position="328"/>
    </location>
</feature>